<name>A0A0L9UXR6_PHAAN</name>
<dbReference type="PROSITE" id="PS50217">
    <property type="entry name" value="BZIP"/>
    <property type="match status" value="1"/>
</dbReference>
<protein>
    <recommendedName>
        <fullName evidence="5">BZIP domain-containing protein</fullName>
    </recommendedName>
</protein>
<dbReference type="GO" id="GO:0003677">
    <property type="term" value="F:DNA binding"/>
    <property type="evidence" value="ECO:0007669"/>
    <property type="project" value="TreeGrafter"/>
</dbReference>
<dbReference type="PANTHER" id="PTHR46391">
    <property type="entry name" value="BASIC LEUCINE ZIPPER 34"/>
    <property type="match status" value="1"/>
</dbReference>
<dbReference type="OrthoDB" id="1436947at2759"/>
<keyword evidence="3" id="KW-0539">Nucleus</keyword>
<dbReference type="SUPFAM" id="SSF57959">
    <property type="entry name" value="Leucine zipper domain"/>
    <property type="match status" value="1"/>
</dbReference>
<dbReference type="KEGG" id="var:108336685"/>
<dbReference type="OMA" id="QRRMVNF"/>
<evidence type="ECO:0000256" key="2">
    <source>
        <dbReference type="ARBA" id="ARBA00023163"/>
    </source>
</evidence>
<dbReference type="Gene3D" id="1.20.5.170">
    <property type="match status" value="1"/>
</dbReference>
<evidence type="ECO:0000256" key="4">
    <source>
        <dbReference type="SAM" id="Coils"/>
    </source>
</evidence>
<keyword evidence="4" id="KW-0175">Coiled coil</keyword>
<dbReference type="InterPro" id="IPR046347">
    <property type="entry name" value="bZIP_sf"/>
</dbReference>
<dbReference type="GO" id="GO:0045893">
    <property type="term" value="P:positive regulation of DNA-templated transcription"/>
    <property type="evidence" value="ECO:0007669"/>
    <property type="project" value="TreeGrafter"/>
</dbReference>
<dbReference type="InterPro" id="IPR004827">
    <property type="entry name" value="bZIP"/>
</dbReference>
<evidence type="ECO:0000313" key="6">
    <source>
        <dbReference type="EMBL" id="KOM47344.1"/>
    </source>
</evidence>
<dbReference type="PROSITE" id="PS00036">
    <property type="entry name" value="BZIP_BASIC"/>
    <property type="match status" value="1"/>
</dbReference>
<dbReference type="GO" id="GO:0005634">
    <property type="term" value="C:nucleus"/>
    <property type="evidence" value="ECO:0007669"/>
    <property type="project" value="TreeGrafter"/>
</dbReference>
<organism evidence="6 7">
    <name type="scientific">Phaseolus angularis</name>
    <name type="common">Azuki bean</name>
    <name type="synonym">Vigna angularis</name>
    <dbReference type="NCBI Taxonomy" id="3914"/>
    <lineage>
        <taxon>Eukaryota</taxon>
        <taxon>Viridiplantae</taxon>
        <taxon>Streptophyta</taxon>
        <taxon>Embryophyta</taxon>
        <taxon>Tracheophyta</taxon>
        <taxon>Spermatophyta</taxon>
        <taxon>Magnoliopsida</taxon>
        <taxon>eudicotyledons</taxon>
        <taxon>Gunneridae</taxon>
        <taxon>Pentapetalae</taxon>
        <taxon>rosids</taxon>
        <taxon>fabids</taxon>
        <taxon>Fabales</taxon>
        <taxon>Fabaceae</taxon>
        <taxon>Papilionoideae</taxon>
        <taxon>50 kb inversion clade</taxon>
        <taxon>NPAAA clade</taxon>
        <taxon>indigoferoid/millettioid clade</taxon>
        <taxon>Phaseoleae</taxon>
        <taxon>Vigna</taxon>
    </lineage>
</organism>
<dbReference type="STRING" id="3914.A0A0L9UXR6"/>
<evidence type="ECO:0000256" key="1">
    <source>
        <dbReference type="ARBA" id="ARBA00023015"/>
    </source>
</evidence>
<dbReference type="InterPro" id="IPR052483">
    <property type="entry name" value="bZIP_transcription_regulators"/>
</dbReference>
<dbReference type="EMBL" id="CM003377">
    <property type="protein sequence ID" value="KOM47344.1"/>
    <property type="molecule type" value="Genomic_DNA"/>
</dbReference>
<keyword evidence="1" id="KW-0805">Transcription regulation</keyword>
<evidence type="ECO:0000313" key="7">
    <source>
        <dbReference type="Proteomes" id="UP000053144"/>
    </source>
</evidence>
<sequence>MGEVKIRGNPVEEKTWSKIPTLIKPIPLRAQPWQKPSNPLHKLATIPENDHILTEENPNGDHNTSNEVQANIEQEMTNKFKRIVSNRHAARRSRLKKLAYIDELENELKAYERKKEVLHGQIAEQRKKHLSLEIEHHTLKFHLAAREKQRILQEVEIEKNRAEVDKMLEVQRRMVNFRSLQLMTNSNFNPSALA</sequence>
<dbReference type="PANTHER" id="PTHR46391:SF13">
    <property type="entry name" value="ACTIVATOR OF SPOMIN LUC3"/>
    <property type="match status" value="1"/>
</dbReference>
<keyword evidence="2" id="KW-0804">Transcription</keyword>
<dbReference type="GO" id="GO:0003700">
    <property type="term" value="F:DNA-binding transcription factor activity"/>
    <property type="evidence" value="ECO:0007669"/>
    <property type="project" value="InterPro"/>
</dbReference>
<accession>A0A0L9UXR6</accession>
<dbReference type="Gramene" id="KOM47344">
    <property type="protein sequence ID" value="KOM47344"/>
    <property type="gene ID" value="LR48_Vigan07g104800"/>
</dbReference>
<dbReference type="Pfam" id="PF00170">
    <property type="entry name" value="bZIP_1"/>
    <property type="match status" value="1"/>
</dbReference>
<dbReference type="SMART" id="SM00338">
    <property type="entry name" value="BRLZ"/>
    <property type="match status" value="1"/>
</dbReference>
<proteinExistence type="predicted"/>
<dbReference type="Proteomes" id="UP000053144">
    <property type="component" value="Chromosome 7"/>
</dbReference>
<feature type="coiled-coil region" evidence="4">
    <location>
        <begin position="94"/>
        <end position="165"/>
    </location>
</feature>
<feature type="domain" description="BZIP" evidence="5">
    <location>
        <begin position="76"/>
        <end position="139"/>
    </location>
</feature>
<evidence type="ECO:0000256" key="3">
    <source>
        <dbReference type="ARBA" id="ARBA00023242"/>
    </source>
</evidence>
<reference evidence="7" key="1">
    <citation type="journal article" date="2015" name="Proc. Natl. Acad. Sci. U.S.A.">
        <title>Genome sequencing of adzuki bean (Vigna angularis) provides insight into high starch and low fat accumulation and domestication.</title>
        <authorList>
            <person name="Yang K."/>
            <person name="Tian Z."/>
            <person name="Chen C."/>
            <person name="Luo L."/>
            <person name="Zhao B."/>
            <person name="Wang Z."/>
            <person name="Yu L."/>
            <person name="Li Y."/>
            <person name="Sun Y."/>
            <person name="Li W."/>
            <person name="Chen Y."/>
            <person name="Li Y."/>
            <person name="Zhang Y."/>
            <person name="Ai D."/>
            <person name="Zhao J."/>
            <person name="Shang C."/>
            <person name="Ma Y."/>
            <person name="Wu B."/>
            <person name="Wang M."/>
            <person name="Gao L."/>
            <person name="Sun D."/>
            <person name="Zhang P."/>
            <person name="Guo F."/>
            <person name="Wang W."/>
            <person name="Li Y."/>
            <person name="Wang J."/>
            <person name="Varshney R.K."/>
            <person name="Wang J."/>
            <person name="Ling H.Q."/>
            <person name="Wan P."/>
        </authorList>
    </citation>
    <scope>NUCLEOTIDE SEQUENCE</scope>
    <source>
        <strain evidence="7">cv. Jingnong 6</strain>
    </source>
</reference>
<evidence type="ECO:0000259" key="5">
    <source>
        <dbReference type="PROSITE" id="PS50217"/>
    </source>
</evidence>
<gene>
    <name evidence="6" type="ORF">LR48_Vigan07g104800</name>
</gene>
<dbReference type="AlphaFoldDB" id="A0A0L9UXR6"/>